<dbReference type="PANTHER" id="PTHR11412:SF139">
    <property type="entry name" value="C3 AND PZP-LIKE ALPHA-2-MACROGLOBULIN DOMAIN-CONTAINING PROTEIN 8"/>
    <property type="match status" value="1"/>
</dbReference>
<feature type="domain" description="Alpha-2-macroglobulin bait region" evidence="1">
    <location>
        <begin position="91"/>
        <end position="144"/>
    </location>
</feature>
<evidence type="ECO:0000313" key="3">
    <source>
        <dbReference type="Proteomes" id="UP000228934"/>
    </source>
</evidence>
<gene>
    <name evidence="2" type="ORF">AB205_0077960</name>
</gene>
<dbReference type="InterPro" id="IPR011625">
    <property type="entry name" value="A2M_N_BRD"/>
</dbReference>
<dbReference type="AlphaFoldDB" id="A0A2G9SFU7"/>
<dbReference type="InterPro" id="IPR013783">
    <property type="entry name" value="Ig-like_fold"/>
</dbReference>
<keyword evidence="3" id="KW-1185">Reference proteome</keyword>
<dbReference type="Proteomes" id="UP000228934">
    <property type="component" value="Unassembled WGS sequence"/>
</dbReference>
<reference evidence="3" key="1">
    <citation type="journal article" date="2017" name="Nat. Commun.">
        <title>The North American bullfrog draft genome provides insight into hormonal regulation of long noncoding RNA.</title>
        <authorList>
            <person name="Hammond S.A."/>
            <person name="Warren R.L."/>
            <person name="Vandervalk B.P."/>
            <person name="Kucuk E."/>
            <person name="Khan H."/>
            <person name="Gibb E.A."/>
            <person name="Pandoh P."/>
            <person name="Kirk H."/>
            <person name="Zhao Y."/>
            <person name="Jones M."/>
            <person name="Mungall A.J."/>
            <person name="Coope R."/>
            <person name="Pleasance S."/>
            <person name="Moore R.A."/>
            <person name="Holt R.A."/>
            <person name="Round J.M."/>
            <person name="Ohora S."/>
            <person name="Walle B.V."/>
            <person name="Veldhoen N."/>
            <person name="Helbing C.C."/>
            <person name="Birol I."/>
        </authorList>
    </citation>
    <scope>NUCLEOTIDE SEQUENCE [LARGE SCALE GENOMIC DNA]</scope>
</reference>
<protein>
    <recommendedName>
        <fullName evidence="1">Alpha-2-macroglobulin bait region domain-containing protein</fullName>
    </recommendedName>
</protein>
<organism evidence="2 3">
    <name type="scientific">Aquarana catesbeiana</name>
    <name type="common">American bullfrog</name>
    <name type="synonym">Rana catesbeiana</name>
    <dbReference type="NCBI Taxonomy" id="8400"/>
    <lineage>
        <taxon>Eukaryota</taxon>
        <taxon>Metazoa</taxon>
        <taxon>Chordata</taxon>
        <taxon>Craniata</taxon>
        <taxon>Vertebrata</taxon>
        <taxon>Euteleostomi</taxon>
        <taxon>Amphibia</taxon>
        <taxon>Batrachia</taxon>
        <taxon>Anura</taxon>
        <taxon>Neobatrachia</taxon>
        <taxon>Ranoidea</taxon>
        <taxon>Ranidae</taxon>
        <taxon>Aquarana</taxon>
    </lineage>
</organism>
<dbReference type="OrthoDB" id="2142040at2759"/>
<proteinExistence type="predicted"/>
<accession>A0A2G9SFU7</accession>
<dbReference type="Pfam" id="PF07703">
    <property type="entry name" value="A2M_BRD"/>
    <property type="match status" value="1"/>
</dbReference>
<dbReference type="InterPro" id="IPR050473">
    <property type="entry name" value="A2M/Complement_sys"/>
</dbReference>
<evidence type="ECO:0000259" key="1">
    <source>
        <dbReference type="Pfam" id="PF07703"/>
    </source>
</evidence>
<feature type="non-terminal residue" evidence="2">
    <location>
        <position position="1"/>
    </location>
</feature>
<dbReference type="PANTHER" id="PTHR11412">
    <property type="entry name" value="MACROGLOBULIN / COMPLEMENT"/>
    <property type="match status" value="1"/>
</dbReference>
<evidence type="ECO:0000313" key="2">
    <source>
        <dbReference type="EMBL" id="PIO38965.1"/>
    </source>
</evidence>
<name>A0A2G9SFU7_AQUCT</name>
<dbReference type="Gene3D" id="2.60.40.10">
    <property type="entry name" value="Immunoglobulins"/>
    <property type="match status" value="1"/>
</dbReference>
<dbReference type="EMBL" id="KV924616">
    <property type="protein sequence ID" value="PIO38965.1"/>
    <property type="molecule type" value="Genomic_DNA"/>
</dbReference>
<sequence length="168" mass="18544">VEVTYPDGSPADGVTVRIKAELAPKDNVYTTELVSHNGLVEFQIPSIPTAAQYVWLESKVIAIDGKSTGDQYLPNYLSISSWYSPSKCHLLIQPLEKPLQVGEDARITLKSTCLCNFTLHYEVASRGNIVLSGMQSTNITLQRTKRSTSVTFDRNFNETEDNGSGTRS</sequence>